<dbReference type="RefSeq" id="WP_379819105.1">
    <property type="nucleotide sequence ID" value="NZ_JBHTIZ010000044.1"/>
</dbReference>
<keyword evidence="2" id="KW-1185">Reference proteome</keyword>
<proteinExistence type="predicted"/>
<dbReference type="Proteomes" id="UP001597051">
    <property type="component" value="Unassembled WGS sequence"/>
</dbReference>
<sequence length="49" mass="5391">MLRIKFSAGRQFCAPKSASSPSAKPLAVIPRDTLRTLTFQKKDRKANAS</sequence>
<evidence type="ECO:0000313" key="2">
    <source>
        <dbReference type="Proteomes" id="UP001597051"/>
    </source>
</evidence>
<organism evidence="1 2">
    <name type="scientific">Flavobacterium myungsuense</name>
    <dbReference type="NCBI Taxonomy" id="651823"/>
    <lineage>
        <taxon>Bacteria</taxon>
        <taxon>Pseudomonadati</taxon>
        <taxon>Bacteroidota</taxon>
        <taxon>Flavobacteriia</taxon>
        <taxon>Flavobacteriales</taxon>
        <taxon>Flavobacteriaceae</taxon>
        <taxon>Flavobacterium</taxon>
    </lineage>
</organism>
<gene>
    <name evidence="1" type="ORF">ACFQ0S_11825</name>
</gene>
<name>A0ABW3J5Z2_9FLAO</name>
<accession>A0ABW3J5Z2</accession>
<dbReference type="EMBL" id="JBHTIZ010000044">
    <property type="protein sequence ID" value="MFD0985161.1"/>
    <property type="molecule type" value="Genomic_DNA"/>
</dbReference>
<reference evidence="2" key="1">
    <citation type="journal article" date="2019" name="Int. J. Syst. Evol. Microbiol.">
        <title>The Global Catalogue of Microorganisms (GCM) 10K type strain sequencing project: providing services to taxonomists for standard genome sequencing and annotation.</title>
        <authorList>
            <consortium name="The Broad Institute Genomics Platform"/>
            <consortium name="The Broad Institute Genome Sequencing Center for Infectious Disease"/>
            <person name="Wu L."/>
            <person name="Ma J."/>
        </authorList>
    </citation>
    <scope>NUCLEOTIDE SEQUENCE [LARGE SCALE GENOMIC DNA]</scope>
    <source>
        <strain evidence="2">CECT 7649</strain>
    </source>
</reference>
<comment type="caution">
    <text evidence="1">The sequence shown here is derived from an EMBL/GenBank/DDBJ whole genome shotgun (WGS) entry which is preliminary data.</text>
</comment>
<protein>
    <submittedName>
        <fullName evidence="1">Uncharacterized protein</fullName>
    </submittedName>
</protein>
<evidence type="ECO:0000313" key="1">
    <source>
        <dbReference type="EMBL" id="MFD0985161.1"/>
    </source>
</evidence>